<dbReference type="KEGG" id="uvi:66067330"/>
<dbReference type="AlphaFoldDB" id="A0A063C8T2"/>
<proteinExistence type="predicted"/>
<dbReference type="GeneID" id="66067330"/>
<dbReference type="RefSeq" id="XP_042999985.1">
    <property type="nucleotide sequence ID" value="XM_043144050.1"/>
</dbReference>
<dbReference type="Proteomes" id="UP000027002">
    <property type="component" value="Chromosome 5"/>
</dbReference>
<dbReference type="HOGENOM" id="CLU_2656330_0_0_1"/>
<dbReference type="EMBL" id="CP072757">
    <property type="protein sequence ID" value="QUC22312.1"/>
    <property type="molecule type" value="Genomic_DNA"/>
</dbReference>
<reference evidence="4" key="2">
    <citation type="journal article" date="2016" name="Genome Announc.">
        <title>Genome sequence of Ustilaginoidea virens IPU010, a rice pathogenic fungus causing false smut.</title>
        <authorList>
            <person name="Kumagai T."/>
            <person name="Ishii T."/>
            <person name="Terai G."/>
            <person name="Umemura M."/>
            <person name="Machida M."/>
            <person name="Asai K."/>
        </authorList>
    </citation>
    <scope>NUCLEOTIDE SEQUENCE [LARGE SCALE GENOMIC DNA]</scope>
    <source>
        <strain evidence="4">IPU010</strain>
    </source>
</reference>
<gene>
    <name evidence="2" type="ORF">UV8b_06553</name>
    <name evidence="1" type="ORF">UVI_02037660</name>
</gene>
<dbReference type="Proteomes" id="UP000054053">
    <property type="component" value="Unassembled WGS sequence"/>
</dbReference>
<reference evidence="2" key="3">
    <citation type="submission" date="2020-03" db="EMBL/GenBank/DDBJ databases">
        <title>A mixture of massive structural variations and highly conserved coding sequences in Ustilaginoidea virens genome.</title>
        <authorList>
            <person name="Zhang K."/>
            <person name="Zhao Z."/>
            <person name="Zhang Z."/>
            <person name="Li Y."/>
            <person name="Hsiang T."/>
            <person name="Sun W."/>
        </authorList>
    </citation>
    <scope>NUCLEOTIDE SEQUENCE</scope>
    <source>
        <strain evidence="2">UV-8b</strain>
    </source>
</reference>
<reference evidence="1" key="1">
    <citation type="journal article" date="2016" name="Genome Announc.">
        <title>Genome Sequence of Ustilaginoidea virens IPU010, a Rice Pathogenic Fungus Causing False Smut.</title>
        <authorList>
            <person name="Kumagai T."/>
            <person name="Ishii T."/>
            <person name="Terai G."/>
            <person name="Umemura M."/>
            <person name="Machida M."/>
            <person name="Asai K."/>
        </authorList>
    </citation>
    <scope>NUCLEOTIDE SEQUENCE [LARGE SCALE GENOMIC DNA]</scope>
    <source>
        <strain evidence="1">IPU010</strain>
    </source>
</reference>
<sequence length="76" mass="8303">MKGFEPWTNNGKWGHLVYDGLKLDSGCRRQRGGFGALRAVKDDSRTARNRSDVCQLAVSVQVGEGKPEADVTGKPQ</sequence>
<accession>A0A063C8T2</accession>
<keyword evidence="3" id="KW-1185">Reference proteome</keyword>
<evidence type="ECO:0000313" key="2">
    <source>
        <dbReference type="EMBL" id="QUC22312.1"/>
    </source>
</evidence>
<organism evidence="1 4">
    <name type="scientific">Ustilaginoidea virens</name>
    <name type="common">Rice false smut fungus</name>
    <name type="synonym">Villosiclava virens</name>
    <dbReference type="NCBI Taxonomy" id="1159556"/>
    <lineage>
        <taxon>Eukaryota</taxon>
        <taxon>Fungi</taxon>
        <taxon>Dikarya</taxon>
        <taxon>Ascomycota</taxon>
        <taxon>Pezizomycotina</taxon>
        <taxon>Sordariomycetes</taxon>
        <taxon>Hypocreomycetidae</taxon>
        <taxon>Hypocreales</taxon>
        <taxon>Clavicipitaceae</taxon>
        <taxon>Ustilaginoidea</taxon>
    </lineage>
</organism>
<dbReference type="EMBL" id="BBTG02000020">
    <property type="protein sequence ID" value="GAO14149.1"/>
    <property type="molecule type" value="Genomic_DNA"/>
</dbReference>
<name>A0A063C8T2_USTVR</name>
<evidence type="ECO:0000313" key="3">
    <source>
        <dbReference type="Proteomes" id="UP000027002"/>
    </source>
</evidence>
<evidence type="ECO:0000313" key="4">
    <source>
        <dbReference type="Proteomes" id="UP000054053"/>
    </source>
</evidence>
<evidence type="ECO:0000313" key="1">
    <source>
        <dbReference type="EMBL" id="GAO14149.1"/>
    </source>
</evidence>
<protein>
    <submittedName>
        <fullName evidence="1">Uncharacterized protein</fullName>
    </submittedName>
</protein>